<sequence>MSRCEHCIARQLNSIRTLTKVELKRVSHCKTTKYYKKGAIIFDEGDALNGVFCVRDGIAKLTKLSPNGKDQTVKLLGKGELLGQRSVISNERSNLSAVALNDIELCYVPKDQTVDPLQNNQVFSFDVLQHLAKDLRHAENDLIDMAQKTVKQRLAQAIMYVDKTFYVDDSGHLNLILSREDYSNFVGTATESAIRIISQFKKDNLISTQGKRIKIENLEKLQRIE</sequence>
<name>A0A5C7B6V8_9FLAO</name>
<keyword evidence="1" id="KW-0805">Transcription regulation</keyword>
<keyword evidence="7" id="KW-1185">Reference proteome</keyword>
<keyword evidence="2" id="KW-0238">DNA-binding</keyword>
<reference evidence="6 7" key="1">
    <citation type="submission" date="2019-08" db="EMBL/GenBank/DDBJ databases">
        <title>Genome of Psychroserpens burtonensis ACAM 167.</title>
        <authorList>
            <person name="Bowman J.P."/>
        </authorList>
    </citation>
    <scope>NUCLEOTIDE SEQUENCE [LARGE SCALE GENOMIC DNA]</scope>
    <source>
        <strain evidence="6 7">ACAM 167</strain>
    </source>
</reference>
<proteinExistence type="predicted"/>
<evidence type="ECO:0000313" key="6">
    <source>
        <dbReference type="EMBL" id="TXE17153.1"/>
    </source>
</evidence>
<gene>
    <name evidence="6" type="ORF">ES692_10265</name>
</gene>
<dbReference type="GO" id="GO:0003677">
    <property type="term" value="F:DNA binding"/>
    <property type="evidence" value="ECO:0007669"/>
    <property type="project" value="UniProtKB-KW"/>
</dbReference>
<comment type="caution">
    <text evidence="6">The sequence shown here is derived from an EMBL/GenBank/DDBJ whole genome shotgun (WGS) entry which is preliminary data.</text>
</comment>
<organism evidence="6 7">
    <name type="scientific">Psychroserpens burtonensis</name>
    <dbReference type="NCBI Taxonomy" id="49278"/>
    <lineage>
        <taxon>Bacteria</taxon>
        <taxon>Pseudomonadati</taxon>
        <taxon>Bacteroidota</taxon>
        <taxon>Flavobacteriia</taxon>
        <taxon>Flavobacteriales</taxon>
        <taxon>Flavobacteriaceae</taxon>
        <taxon>Psychroserpens</taxon>
    </lineage>
</organism>
<dbReference type="InterPro" id="IPR036388">
    <property type="entry name" value="WH-like_DNA-bd_sf"/>
</dbReference>
<evidence type="ECO:0000313" key="7">
    <source>
        <dbReference type="Proteomes" id="UP000321938"/>
    </source>
</evidence>
<accession>A0A5C7B6V8</accession>
<dbReference type="Pfam" id="PF13545">
    <property type="entry name" value="HTH_Crp_2"/>
    <property type="match status" value="1"/>
</dbReference>
<keyword evidence="3" id="KW-0804">Transcription</keyword>
<dbReference type="GO" id="GO:0003700">
    <property type="term" value="F:DNA-binding transcription factor activity"/>
    <property type="evidence" value="ECO:0007669"/>
    <property type="project" value="TreeGrafter"/>
</dbReference>
<dbReference type="Gene3D" id="2.60.120.10">
    <property type="entry name" value="Jelly Rolls"/>
    <property type="match status" value="1"/>
</dbReference>
<feature type="domain" description="Cyclic nucleotide-binding" evidence="4">
    <location>
        <begin position="14"/>
        <end position="105"/>
    </location>
</feature>
<dbReference type="PANTHER" id="PTHR24567:SF26">
    <property type="entry name" value="REGULATORY PROTEIN YEIL"/>
    <property type="match status" value="1"/>
</dbReference>
<dbReference type="RefSeq" id="WP_147231696.1">
    <property type="nucleotide sequence ID" value="NZ_VOSB01000014.1"/>
</dbReference>
<dbReference type="SUPFAM" id="SSF46785">
    <property type="entry name" value="Winged helix' DNA-binding domain"/>
    <property type="match status" value="1"/>
</dbReference>
<dbReference type="GO" id="GO:0005829">
    <property type="term" value="C:cytosol"/>
    <property type="evidence" value="ECO:0007669"/>
    <property type="project" value="TreeGrafter"/>
</dbReference>
<dbReference type="AlphaFoldDB" id="A0A5C7B6V8"/>
<feature type="domain" description="HTH crp-type" evidence="5">
    <location>
        <begin position="148"/>
        <end position="219"/>
    </location>
</feature>
<dbReference type="Proteomes" id="UP000321938">
    <property type="component" value="Unassembled WGS sequence"/>
</dbReference>
<dbReference type="InterPro" id="IPR036390">
    <property type="entry name" value="WH_DNA-bd_sf"/>
</dbReference>
<evidence type="ECO:0000259" key="4">
    <source>
        <dbReference type="PROSITE" id="PS50042"/>
    </source>
</evidence>
<dbReference type="SMART" id="SM00100">
    <property type="entry name" value="cNMP"/>
    <property type="match status" value="1"/>
</dbReference>
<dbReference type="PANTHER" id="PTHR24567">
    <property type="entry name" value="CRP FAMILY TRANSCRIPTIONAL REGULATORY PROTEIN"/>
    <property type="match status" value="1"/>
</dbReference>
<evidence type="ECO:0000256" key="3">
    <source>
        <dbReference type="ARBA" id="ARBA00023163"/>
    </source>
</evidence>
<dbReference type="InterPro" id="IPR000595">
    <property type="entry name" value="cNMP-bd_dom"/>
</dbReference>
<dbReference type="Pfam" id="PF00027">
    <property type="entry name" value="cNMP_binding"/>
    <property type="match status" value="1"/>
</dbReference>
<dbReference type="SMART" id="SM00419">
    <property type="entry name" value="HTH_CRP"/>
    <property type="match status" value="1"/>
</dbReference>
<evidence type="ECO:0000256" key="1">
    <source>
        <dbReference type="ARBA" id="ARBA00023015"/>
    </source>
</evidence>
<dbReference type="STRING" id="1123037.GCA_000425305_00424"/>
<dbReference type="InterPro" id="IPR018490">
    <property type="entry name" value="cNMP-bd_dom_sf"/>
</dbReference>
<protein>
    <submittedName>
        <fullName evidence="6">Crp/Fnr family transcriptional regulator</fullName>
    </submittedName>
</protein>
<dbReference type="PROSITE" id="PS51063">
    <property type="entry name" value="HTH_CRP_2"/>
    <property type="match status" value="1"/>
</dbReference>
<dbReference type="InterPro" id="IPR014710">
    <property type="entry name" value="RmlC-like_jellyroll"/>
</dbReference>
<evidence type="ECO:0000259" key="5">
    <source>
        <dbReference type="PROSITE" id="PS51063"/>
    </source>
</evidence>
<dbReference type="CDD" id="cd00038">
    <property type="entry name" value="CAP_ED"/>
    <property type="match status" value="1"/>
</dbReference>
<dbReference type="SUPFAM" id="SSF51206">
    <property type="entry name" value="cAMP-binding domain-like"/>
    <property type="match status" value="1"/>
</dbReference>
<dbReference type="OrthoDB" id="9127033at2"/>
<dbReference type="Gene3D" id="1.10.10.10">
    <property type="entry name" value="Winged helix-like DNA-binding domain superfamily/Winged helix DNA-binding domain"/>
    <property type="match status" value="1"/>
</dbReference>
<dbReference type="EMBL" id="VOSB01000014">
    <property type="protein sequence ID" value="TXE17153.1"/>
    <property type="molecule type" value="Genomic_DNA"/>
</dbReference>
<dbReference type="InterPro" id="IPR012318">
    <property type="entry name" value="HTH_CRP"/>
</dbReference>
<dbReference type="InterPro" id="IPR050397">
    <property type="entry name" value="Env_Response_Regulators"/>
</dbReference>
<evidence type="ECO:0000256" key="2">
    <source>
        <dbReference type="ARBA" id="ARBA00023125"/>
    </source>
</evidence>
<dbReference type="PROSITE" id="PS50042">
    <property type="entry name" value="CNMP_BINDING_3"/>
    <property type="match status" value="1"/>
</dbReference>